<feature type="region of interest" description="Disordered" evidence="1">
    <location>
        <begin position="15"/>
        <end position="51"/>
    </location>
</feature>
<accession>A8S0K7</accession>
<reference evidence="3 4" key="1">
    <citation type="submission" date="2007-08" db="EMBL/GenBank/DDBJ databases">
        <authorList>
            <person name="Fulton L."/>
            <person name="Clifton S."/>
            <person name="Fulton B."/>
            <person name="Xu J."/>
            <person name="Minx P."/>
            <person name="Pepin K.H."/>
            <person name="Johnson M."/>
            <person name="Thiruvilangam P."/>
            <person name="Bhonagiri V."/>
            <person name="Nash W.E."/>
            <person name="Mardis E.R."/>
            <person name="Wilson R.K."/>
        </authorList>
    </citation>
    <scope>NUCLEOTIDE SEQUENCE [LARGE SCALE GENOMIC DNA]</scope>
    <source>
        <strain evidence="4">ATCC BAA-613 / DSM 15670 / CCUG 46953 / JCM 12243 / WAL 16351</strain>
    </source>
</reference>
<name>A8S0K7_ENTBW</name>
<protein>
    <recommendedName>
        <fullName evidence="2">Replication-associated protein ORF2/G2P domain-containing protein</fullName>
    </recommendedName>
</protein>
<comment type="caution">
    <text evidence="3">The sequence shown here is derived from an EMBL/GenBank/DDBJ whole genome shotgun (WGS) entry which is preliminary data.</text>
</comment>
<evidence type="ECO:0000313" key="4">
    <source>
        <dbReference type="Proteomes" id="UP000005396"/>
    </source>
</evidence>
<dbReference type="AlphaFoldDB" id="A8S0K7"/>
<dbReference type="InterPro" id="IPR056906">
    <property type="entry name" value="ORF2/G2P_dom"/>
</dbReference>
<dbReference type="PaxDb" id="411902-CLOBOL_05702"/>
<dbReference type="RefSeq" id="WP_002578640.1">
    <property type="nucleotide sequence ID" value="NZ_DS480697.1"/>
</dbReference>
<evidence type="ECO:0000313" key="3">
    <source>
        <dbReference type="EMBL" id="EDP14095.1"/>
    </source>
</evidence>
<dbReference type="eggNOG" id="ENOG5031EKC">
    <property type="taxonomic scope" value="Bacteria"/>
</dbReference>
<evidence type="ECO:0000256" key="1">
    <source>
        <dbReference type="SAM" id="MobiDB-lite"/>
    </source>
</evidence>
<dbReference type="Pfam" id="PF23343">
    <property type="entry name" value="REP_ORF2-G2P"/>
    <property type="match status" value="1"/>
</dbReference>
<dbReference type="EMBL" id="ABCC02000042">
    <property type="protein sequence ID" value="EDP14095.1"/>
    <property type="molecule type" value="Genomic_DNA"/>
</dbReference>
<dbReference type="Proteomes" id="UP000005396">
    <property type="component" value="Unassembled WGS sequence"/>
</dbReference>
<reference evidence="3 4" key="2">
    <citation type="submission" date="2007-09" db="EMBL/GenBank/DDBJ databases">
        <title>Draft genome sequence of Clostridium bolteae (ATCC BAA-613).</title>
        <authorList>
            <person name="Sudarsanam P."/>
            <person name="Ley R."/>
            <person name="Guruge J."/>
            <person name="Turnbaugh P.J."/>
            <person name="Mahowald M."/>
            <person name="Liep D."/>
            <person name="Gordon J."/>
        </authorList>
    </citation>
    <scope>NUCLEOTIDE SEQUENCE [LARGE SCALE GENOMIC DNA]</scope>
    <source>
        <strain evidence="4">ATCC BAA-613 / DSM 15670 / CCUG 46953 / JCM 12243 / WAL 16351</strain>
    </source>
</reference>
<sequence length="252" mass="29792">MPYFEKIATAGITEAHYSYHDRSRPEPGAGKRRKRKKPTPESQRKNNIRRSMQRLTLDLNENFGPDCWYITWNYAIENRPKNKKELISQITKVLRKLRNIYHRNGKVLKYVWVPEVGPRGGSHIHIVVSPIDVRLIKDVWPYGGLHFEPMRKDRNYRKLAGYFIEYSELTQKTYGGKQAGRYNPSKNLVHAEMKKHRKRKKTFSAGEITVPEGWYLDKGSVEEWVNDFGYKYLYYLLVKLPEPERSKGKCRT</sequence>
<evidence type="ECO:0000259" key="2">
    <source>
        <dbReference type="Pfam" id="PF23343"/>
    </source>
</evidence>
<dbReference type="HOGENOM" id="CLU_083840_0_0_9"/>
<feature type="domain" description="Replication-associated protein ORF2/G2P" evidence="2">
    <location>
        <begin position="68"/>
        <end position="167"/>
    </location>
</feature>
<proteinExistence type="predicted"/>
<organism evidence="3 4">
    <name type="scientific">Enterocloster bolteae (strain ATCC BAA-613 / DSM 15670 / CCUG 46953 / JCM 12243 / WAL 16351)</name>
    <name type="common">Clostridium bolteae</name>
    <dbReference type="NCBI Taxonomy" id="411902"/>
    <lineage>
        <taxon>Bacteria</taxon>
        <taxon>Bacillati</taxon>
        <taxon>Bacillota</taxon>
        <taxon>Clostridia</taxon>
        <taxon>Lachnospirales</taxon>
        <taxon>Lachnospiraceae</taxon>
        <taxon>Enterocloster</taxon>
    </lineage>
</organism>
<gene>
    <name evidence="3" type="ORF">CLOBOL_05702</name>
</gene>